<dbReference type="Pfam" id="PF04205">
    <property type="entry name" value="FMN_bind"/>
    <property type="match status" value="1"/>
</dbReference>
<evidence type="ECO:0000313" key="9">
    <source>
        <dbReference type="EMBL" id="MBV7272949.1"/>
    </source>
</evidence>
<keyword evidence="2" id="KW-1003">Cell membrane</keyword>
<gene>
    <name evidence="9" type="ORF">I6U48_08485</name>
</gene>
<dbReference type="GO" id="GO:0051536">
    <property type="term" value="F:iron-sulfur cluster binding"/>
    <property type="evidence" value="ECO:0007669"/>
    <property type="project" value="UniProtKB-KW"/>
</dbReference>
<dbReference type="SMART" id="SM00900">
    <property type="entry name" value="FMN_bind"/>
    <property type="match status" value="1"/>
</dbReference>
<dbReference type="InterPro" id="IPR052378">
    <property type="entry name" value="NosR_regulator"/>
</dbReference>
<comment type="caution">
    <text evidence="9">The sequence shown here is derived from an EMBL/GenBank/DDBJ whole genome shotgun (WGS) entry which is preliminary data.</text>
</comment>
<protein>
    <submittedName>
        <fullName evidence="9">4Fe-4S binding protein</fullName>
    </submittedName>
</protein>
<accession>A0A949THL7</accession>
<feature type="transmembrane region" description="Helical" evidence="7">
    <location>
        <begin position="110"/>
        <end position="130"/>
    </location>
</feature>
<dbReference type="Pfam" id="PF12801">
    <property type="entry name" value="Fer4_5"/>
    <property type="match status" value="2"/>
</dbReference>
<feature type="transmembrane region" description="Helical" evidence="7">
    <location>
        <begin position="12"/>
        <end position="31"/>
    </location>
</feature>
<keyword evidence="5" id="KW-0411">Iron-sulfur</keyword>
<name>A0A949THL7_9CLOT</name>
<dbReference type="RefSeq" id="WP_218319981.1">
    <property type="nucleotide sequence ID" value="NZ_JAEEGC010000035.1"/>
</dbReference>
<keyword evidence="6 7" id="KW-0472">Membrane</keyword>
<comment type="subcellular location">
    <subcellularLocation>
        <location evidence="1">Cell membrane</location>
    </subcellularLocation>
</comment>
<dbReference type="AlphaFoldDB" id="A0A949THL7"/>
<keyword evidence="3" id="KW-0479">Metal-binding</keyword>
<dbReference type="GO" id="GO:0005886">
    <property type="term" value="C:plasma membrane"/>
    <property type="evidence" value="ECO:0007669"/>
    <property type="project" value="UniProtKB-SubCell"/>
</dbReference>
<sequence>MEKKIKKIQIFRHIIQIISLFISPGLFILALDELKKIYEMIIKGNFHFIQAFPTLVEFTTVILITIVFGRFFCGWICAFGAFNDLLHLVSKNVFKINFKVNKEIDAVLKYVKYIILLLIVVLAWTMGNQIFQSASPWDAFAQITDLSQVISNYTIGLILLVLISIGAFFVERFFCRYLCPLGAVFTLFSKISIFKIKKPNDKCGKCKLCTNNCSMGLPLYKVNSVCGGDCINCMKCVETCPRKNTQANVLGENINPSLASSVAIAAFTGIYAANNLAGTVLLKSGLASSTNIAVSSTVSSENSNTNTTNNTSATSHNYKDGTYTGTGTGFRGGTTKIAVTIKNGKITGIETVSNEDTPRFYQRVENIIPDEIISAQSTSVDTVSGATFSSRGIIEAVQDALSQAKL</sequence>
<dbReference type="Proteomes" id="UP000694308">
    <property type="component" value="Unassembled WGS sequence"/>
</dbReference>
<keyword evidence="7" id="KW-0812">Transmembrane</keyword>
<reference evidence="9" key="1">
    <citation type="submission" date="2020-12" db="EMBL/GenBank/DDBJ databases">
        <title>Clostridium thailandense sp. nov., a novel acetogenic bacterium isolated from peat land soil in Thailand.</title>
        <authorList>
            <person name="Chaikitkaew S."/>
            <person name="Birkeland N.K."/>
        </authorList>
    </citation>
    <scope>NUCLEOTIDE SEQUENCE</scope>
    <source>
        <strain evidence="9">PL3</strain>
    </source>
</reference>
<feature type="transmembrane region" description="Helical" evidence="7">
    <location>
        <begin position="177"/>
        <end position="196"/>
    </location>
</feature>
<evidence type="ECO:0000313" key="10">
    <source>
        <dbReference type="Proteomes" id="UP000694308"/>
    </source>
</evidence>
<keyword evidence="7" id="KW-1133">Transmembrane helix</keyword>
<evidence type="ECO:0000256" key="4">
    <source>
        <dbReference type="ARBA" id="ARBA00023004"/>
    </source>
</evidence>
<dbReference type="InterPro" id="IPR017896">
    <property type="entry name" value="4Fe4S_Fe-S-bd"/>
</dbReference>
<evidence type="ECO:0000256" key="5">
    <source>
        <dbReference type="ARBA" id="ARBA00023014"/>
    </source>
</evidence>
<feature type="transmembrane region" description="Helical" evidence="7">
    <location>
        <begin position="150"/>
        <end position="170"/>
    </location>
</feature>
<dbReference type="GO" id="GO:0046872">
    <property type="term" value="F:metal ion binding"/>
    <property type="evidence" value="ECO:0007669"/>
    <property type="project" value="UniProtKB-KW"/>
</dbReference>
<proteinExistence type="predicted"/>
<dbReference type="InterPro" id="IPR017900">
    <property type="entry name" value="4Fe4S_Fe_S_CS"/>
</dbReference>
<keyword evidence="10" id="KW-1185">Reference proteome</keyword>
<evidence type="ECO:0000256" key="7">
    <source>
        <dbReference type="SAM" id="Phobius"/>
    </source>
</evidence>
<evidence type="ECO:0000259" key="8">
    <source>
        <dbReference type="PROSITE" id="PS51379"/>
    </source>
</evidence>
<feature type="domain" description="4Fe-4S ferredoxin-type" evidence="8">
    <location>
        <begin position="218"/>
        <end position="250"/>
    </location>
</feature>
<evidence type="ECO:0000256" key="1">
    <source>
        <dbReference type="ARBA" id="ARBA00004236"/>
    </source>
</evidence>
<dbReference type="EMBL" id="JAEEGC010000035">
    <property type="protein sequence ID" value="MBV7272949.1"/>
    <property type="molecule type" value="Genomic_DNA"/>
</dbReference>
<evidence type="ECO:0000256" key="6">
    <source>
        <dbReference type="ARBA" id="ARBA00023136"/>
    </source>
</evidence>
<dbReference type="GO" id="GO:0010181">
    <property type="term" value="F:FMN binding"/>
    <property type="evidence" value="ECO:0007669"/>
    <property type="project" value="InterPro"/>
</dbReference>
<dbReference type="PROSITE" id="PS51379">
    <property type="entry name" value="4FE4S_FER_2"/>
    <property type="match status" value="1"/>
</dbReference>
<dbReference type="PROSITE" id="PS00198">
    <property type="entry name" value="4FE4S_FER_1"/>
    <property type="match status" value="1"/>
</dbReference>
<dbReference type="PANTHER" id="PTHR30224">
    <property type="entry name" value="ELECTRON TRANSPORT PROTEIN"/>
    <property type="match status" value="1"/>
</dbReference>
<evidence type="ECO:0000256" key="2">
    <source>
        <dbReference type="ARBA" id="ARBA00022475"/>
    </source>
</evidence>
<dbReference type="InterPro" id="IPR007329">
    <property type="entry name" value="FMN-bd"/>
</dbReference>
<keyword evidence="4" id="KW-0408">Iron</keyword>
<organism evidence="9 10">
    <name type="scientific">Clostridium thailandense</name>
    <dbReference type="NCBI Taxonomy" id="2794346"/>
    <lineage>
        <taxon>Bacteria</taxon>
        <taxon>Bacillati</taxon>
        <taxon>Bacillota</taxon>
        <taxon>Clostridia</taxon>
        <taxon>Eubacteriales</taxon>
        <taxon>Clostridiaceae</taxon>
        <taxon>Clostridium</taxon>
    </lineage>
</organism>
<dbReference type="PANTHER" id="PTHR30224:SF4">
    <property type="entry name" value="ELECTRON TRANSPORT PROTEIN YCCM-RELATED"/>
    <property type="match status" value="1"/>
</dbReference>
<evidence type="ECO:0000256" key="3">
    <source>
        <dbReference type="ARBA" id="ARBA00022723"/>
    </source>
</evidence>